<dbReference type="EMBL" id="CAJVPL010010865">
    <property type="protein sequence ID" value="CAG8682292.1"/>
    <property type="molecule type" value="Genomic_DNA"/>
</dbReference>
<name>A0A9N9EKK5_9GLOM</name>
<dbReference type="InterPro" id="IPR055647">
    <property type="entry name" value="DUF7223"/>
</dbReference>
<evidence type="ECO:0000259" key="1">
    <source>
        <dbReference type="Pfam" id="PF23865"/>
    </source>
</evidence>
<accession>A0A9N9EKK5</accession>
<dbReference type="OrthoDB" id="160645at2759"/>
<proteinExistence type="predicted"/>
<evidence type="ECO:0000313" key="3">
    <source>
        <dbReference type="Proteomes" id="UP000789831"/>
    </source>
</evidence>
<dbReference type="Pfam" id="PF23865">
    <property type="entry name" value="DUF7223"/>
    <property type="match status" value="1"/>
</dbReference>
<organism evidence="2 3">
    <name type="scientific">Ambispora gerdemannii</name>
    <dbReference type="NCBI Taxonomy" id="144530"/>
    <lineage>
        <taxon>Eukaryota</taxon>
        <taxon>Fungi</taxon>
        <taxon>Fungi incertae sedis</taxon>
        <taxon>Mucoromycota</taxon>
        <taxon>Glomeromycotina</taxon>
        <taxon>Glomeromycetes</taxon>
        <taxon>Archaeosporales</taxon>
        <taxon>Ambisporaceae</taxon>
        <taxon>Ambispora</taxon>
    </lineage>
</organism>
<sequence length="414" mass="44498">ASTTLITTTLADDSFSSFTPDIPPPTAKVGRVFKPSNQLHGLYYQKGKESRHRVDIAFDTKIPSLNPDLTGVVNDIKCTDNKQGDDLITLTLKDDDYIKMVDTWPEGDLMLLISHEWECFGKKTTQFFMASNKTIEADKLNNRRDLNVDKSNKIDLNMMYDPKTGKSSHPNIPLIKAGQTIASNGTGTGESLLCANCYVNGEATISLHIEGETLPNPKITNATISMDGNLNFNFDLSVNGQIGVAPSTPDIQLFELPLSPLGIPNVFNIGPSLILAASAQVSTAVTGTVYTGGSISYPNFHMSGSLLDNKDPNFQQFGFEAQTKSKDPSVGVTVSTGIYGSLKPQIALSVDIMNGLLQAKTGFQVVTTLGADITVGSESGCDNPKQPHIETALTGGLGFFVQSVSLPTLKFPKK</sequence>
<feature type="non-terminal residue" evidence="2">
    <location>
        <position position="1"/>
    </location>
</feature>
<dbReference type="AlphaFoldDB" id="A0A9N9EKK5"/>
<gene>
    <name evidence="2" type="ORF">AGERDE_LOCUS12725</name>
</gene>
<comment type="caution">
    <text evidence="2">The sequence shown here is derived from an EMBL/GenBank/DDBJ whole genome shotgun (WGS) entry which is preliminary data.</text>
</comment>
<evidence type="ECO:0000313" key="2">
    <source>
        <dbReference type="EMBL" id="CAG8682292.1"/>
    </source>
</evidence>
<keyword evidence="3" id="KW-1185">Reference proteome</keyword>
<feature type="domain" description="DUF7223" evidence="1">
    <location>
        <begin position="191"/>
        <end position="351"/>
    </location>
</feature>
<protein>
    <submittedName>
        <fullName evidence="2">4310_t:CDS:1</fullName>
    </submittedName>
</protein>
<feature type="non-terminal residue" evidence="2">
    <location>
        <position position="414"/>
    </location>
</feature>
<dbReference type="Proteomes" id="UP000789831">
    <property type="component" value="Unassembled WGS sequence"/>
</dbReference>
<reference evidence="2" key="1">
    <citation type="submission" date="2021-06" db="EMBL/GenBank/DDBJ databases">
        <authorList>
            <person name="Kallberg Y."/>
            <person name="Tangrot J."/>
            <person name="Rosling A."/>
        </authorList>
    </citation>
    <scope>NUCLEOTIDE SEQUENCE</scope>
    <source>
        <strain evidence="2">MT106</strain>
    </source>
</reference>